<organism evidence="2 3">
    <name type="scientific">Acetivibrio straminisolvens JCM 21531</name>
    <dbReference type="NCBI Taxonomy" id="1294263"/>
    <lineage>
        <taxon>Bacteria</taxon>
        <taxon>Bacillati</taxon>
        <taxon>Bacillota</taxon>
        <taxon>Clostridia</taxon>
        <taxon>Eubacteriales</taxon>
        <taxon>Oscillospiraceae</taxon>
        <taxon>Acetivibrio</taxon>
    </lineage>
</organism>
<dbReference type="InterPro" id="IPR036188">
    <property type="entry name" value="FAD/NAD-bd_sf"/>
</dbReference>
<evidence type="ECO:0000259" key="1">
    <source>
        <dbReference type="Pfam" id="PF01266"/>
    </source>
</evidence>
<comment type="caution">
    <text evidence="2">The sequence shown here is derived from an EMBL/GenBank/DDBJ whole genome shotgun (WGS) entry which is preliminary data.</text>
</comment>
<dbReference type="SUPFAM" id="SSF51905">
    <property type="entry name" value="FAD/NAD(P)-binding domain"/>
    <property type="match status" value="1"/>
</dbReference>
<dbReference type="Gene3D" id="3.50.50.60">
    <property type="entry name" value="FAD/NAD(P)-binding domain"/>
    <property type="match status" value="1"/>
</dbReference>
<dbReference type="OrthoDB" id="25353at2"/>
<protein>
    <submittedName>
        <fullName evidence="2">Dehydrogenase</fullName>
    </submittedName>
</protein>
<dbReference type="InterPro" id="IPR050407">
    <property type="entry name" value="Geranylgeranyl_reductase"/>
</dbReference>
<dbReference type="InterPro" id="IPR006076">
    <property type="entry name" value="FAD-dep_OxRdtase"/>
</dbReference>
<evidence type="ECO:0000313" key="2">
    <source>
        <dbReference type="EMBL" id="GAE87066.1"/>
    </source>
</evidence>
<dbReference type="PANTHER" id="PTHR42685:SF22">
    <property type="entry name" value="CONDITIONED MEDIUM FACTOR RECEPTOR 1"/>
    <property type="match status" value="1"/>
</dbReference>
<reference evidence="2" key="1">
    <citation type="journal article" date="2014" name="Genome Announc.">
        <title>Draft Genome Sequence of Clostridium straminisolvens Strain JCM 21531T, Isolated from a Cellulose-Degrading Bacterial Community.</title>
        <authorList>
            <person name="Yuki M."/>
            <person name="Oshima K."/>
            <person name="Suda W."/>
            <person name="Sakamoto M."/>
            <person name="Kitamura K."/>
            <person name="Iida T."/>
            <person name="Hattori M."/>
            <person name="Ohkuma M."/>
        </authorList>
    </citation>
    <scope>NUCLEOTIDE SEQUENCE [LARGE SCALE GENOMIC DNA]</scope>
    <source>
        <strain evidence="2">JCM 21531</strain>
    </source>
</reference>
<accession>W4V1G7</accession>
<proteinExistence type="predicted"/>
<sequence length="362" mass="41394">MKVAIIGGGLAGLSCAYELERHGIKPVIFQRNGYIGDQYSHVSALLEIQHRPIKDAIKYIKKNFNISITPINRVNNLTHISPNKKTVIKGDFGFFLKRGKDKDSLPLQLFSHLKSSEIKFNTYGDIEPLAKEFDYVVVANGNTVFTNQLGCWYPTIKTYIRGGIILGDFDPNTLVMWINKDYCKNGYAYLTPFSNKKASVILVVTDVNEKEIDHYWKDFLNYENINYTIIEEFKQAHDTGFAYPHKVDNIYFAGNSGGAIDPFLGFGQLNSIEMGVMAARSIAKGLDYERLLKRVTKHNYQLYQMRKAFNKASNNTYDFLFATIGFPGIRHLLYNTRLDVVKNFARVYLINEKIKKLKNNDS</sequence>
<dbReference type="PRINTS" id="PR00420">
    <property type="entry name" value="RNGMNOXGNASE"/>
</dbReference>
<dbReference type="PANTHER" id="PTHR42685">
    <property type="entry name" value="GERANYLGERANYL DIPHOSPHATE REDUCTASE"/>
    <property type="match status" value="1"/>
</dbReference>
<dbReference type="PROSITE" id="PS51257">
    <property type="entry name" value="PROKAR_LIPOPROTEIN"/>
    <property type="match status" value="1"/>
</dbReference>
<dbReference type="Proteomes" id="UP000019109">
    <property type="component" value="Unassembled WGS sequence"/>
</dbReference>
<keyword evidence="3" id="KW-1185">Reference proteome</keyword>
<evidence type="ECO:0000313" key="3">
    <source>
        <dbReference type="Proteomes" id="UP000019109"/>
    </source>
</evidence>
<dbReference type="RefSeq" id="WP_038286857.1">
    <property type="nucleotide sequence ID" value="NZ_BAVR01000003.1"/>
</dbReference>
<dbReference type="Pfam" id="PF01266">
    <property type="entry name" value="DAO"/>
    <property type="match status" value="1"/>
</dbReference>
<gene>
    <name evidence="2" type="ORF">JCM21531_408</name>
</gene>
<dbReference type="EMBL" id="BAVR01000003">
    <property type="protein sequence ID" value="GAE87066.1"/>
    <property type="molecule type" value="Genomic_DNA"/>
</dbReference>
<dbReference type="AlphaFoldDB" id="W4V1G7"/>
<feature type="domain" description="FAD dependent oxidoreductase" evidence="1">
    <location>
        <begin position="2"/>
        <end position="44"/>
    </location>
</feature>
<name>W4V1G7_9FIRM</name>
<dbReference type="STRING" id="1294263.JCM21531_408"/>